<comment type="similarity">
    <text evidence="1">Belongs to the ATP-dependent AMP-binding enzyme family.</text>
</comment>
<feature type="domain" description="AMP-binding enzyme C-terminal" evidence="5">
    <location>
        <begin position="432"/>
        <end position="517"/>
    </location>
</feature>
<evidence type="ECO:0000256" key="2">
    <source>
        <dbReference type="ARBA" id="ARBA00022598"/>
    </source>
</evidence>
<evidence type="ECO:0000313" key="7">
    <source>
        <dbReference type="Proteomes" id="UP000629468"/>
    </source>
</evidence>
<evidence type="ECO:0000256" key="3">
    <source>
        <dbReference type="SAM" id="Phobius"/>
    </source>
</evidence>
<dbReference type="InterPro" id="IPR045851">
    <property type="entry name" value="AMP-bd_C_sf"/>
</dbReference>
<dbReference type="PROSITE" id="PS00455">
    <property type="entry name" value="AMP_BINDING"/>
    <property type="match status" value="1"/>
</dbReference>
<dbReference type="Pfam" id="PF13193">
    <property type="entry name" value="AMP-binding_C"/>
    <property type="match status" value="1"/>
</dbReference>
<dbReference type="AlphaFoldDB" id="A0A8H7C5W0"/>
<name>A0A8H7C5W0_AGABI</name>
<keyword evidence="2" id="KW-0436">Ligase</keyword>
<dbReference type="Gene3D" id="3.30.300.30">
    <property type="match status" value="1"/>
</dbReference>
<keyword evidence="3" id="KW-0812">Transmembrane</keyword>
<evidence type="ECO:0000256" key="1">
    <source>
        <dbReference type="ARBA" id="ARBA00006432"/>
    </source>
</evidence>
<feature type="transmembrane region" description="Helical" evidence="3">
    <location>
        <begin position="224"/>
        <end position="247"/>
    </location>
</feature>
<dbReference type="GO" id="GO:0016405">
    <property type="term" value="F:CoA-ligase activity"/>
    <property type="evidence" value="ECO:0007669"/>
    <property type="project" value="TreeGrafter"/>
</dbReference>
<evidence type="ECO:0000259" key="5">
    <source>
        <dbReference type="Pfam" id="PF13193"/>
    </source>
</evidence>
<dbReference type="SUPFAM" id="SSF56801">
    <property type="entry name" value="Acetyl-CoA synthetase-like"/>
    <property type="match status" value="1"/>
</dbReference>
<keyword evidence="3" id="KW-0472">Membrane</keyword>
<keyword evidence="3" id="KW-1133">Transmembrane helix</keyword>
<reference evidence="6 7" key="1">
    <citation type="journal article" name="Sci. Rep.">
        <title>Telomere-to-telomere assembled and centromere annotated genomes of the two main subspecies of the button mushroom Agaricus bisporus reveal especially polymorphic chromosome ends.</title>
        <authorList>
            <person name="Sonnenberg A.S.M."/>
            <person name="Sedaghat-Telgerd N."/>
            <person name="Lavrijssen B."/>
            <person name="Ohm R.A."/>
            <person name="Hendrickx P.M."/>
            <person name="Scholtmeijer K."/>
            <person name="Baars J.J.P."/>
            <person name="van Peer A."/>
        </authorList>
    </citation>
    <scope>NUCLEOTIDE SEQUENCE [LARGE SCALE GENOMIC DNA]</scope>
    <source>
        <strain evidence="6 7">H119_p4</strain>
    </source>
</reference>
<dbReference type="PANTHER" id="PTHR24096:SF149">
    <property type="entry name" value="AMP-BINDING DOMAIN-CONTAINING PROTEIN-RELATED"/>
    <property type="match status" value="1"/>
</dbReference>
<dbReference type="OMA" id="FYNCFGQ"/>
<organism evidence="6 7">
    <name type="scientific">Agaricus bisporus var. burnettii</name>
    <dbReference type="NCBI Taxonomy" id="192524"/>
    <lineage>
        <taxon>Eukaryota</taxon>
        <taxon>Fungi</taxon>
        <taxon>Dikarya</taxon>
        <taxon>Basidiomycota</taxon>
        <taxon>Agaricomycotina</taxon>
        <taxon>Agaricomycetes</taxon>
        <taxon>Agaricomycetidae</taxon>
        <taxon>Agaricales</taxon>
        <taxon>Agaricineae</taxon>
        <taxon>Agaricaceae</taxon>
        <taxon>Agaricus</taxon>
    </lineage>
</organism>
<dbReference type="InterPro" id="IPR000873">
    <property type="entry name" value="AMP-dep_synth/lig_dom"/>
</dbReference>
<dbReference type="InterPro" id="IPR042099">
    <property type="entry name" value="ANL_N_sf"/>
</dbReference>
<sequence>MIYQSTYPDVVLSTATLWDFVFRKGAETEEERDKILYLEEDPGKGLKYSELKNRSISLARQLLNNGFKKGDTVVVFSENSVDFPVLIFAFLVSGIIGCPVNSMYQPEELAYQITDSKAVAVVASPKRLETAKAACRVSGLSIHNKLYVLADRDVDGIRCIKPSLEDLSKNQHLEQVSADDICLLCYSSGTSGLPKGVQLSHAGLTSAILQAIGMTPKSFTDKEVWIGVLPMAHMFGIFVHVLVAPYIRAKVVVFPEFHLQKFARAIDYYRVTTCHIVPPIAVHLIKGDVDPTAYNSSSLREWRSGAAPLGKDLQSLLEKRWGVPVHSWYGMSETSAIISISNVSNSPPPGAVGALAPNMTAKVLENGELCLKGPNIMLGYKDRPKFNAETIDSEGFMHTGDVVEIDDDGYIYVLDRVKELIKFNGYQVPPAELEDLLLKHEDIQDVAVTGLPDESRATEMPLAFVVLKDSFNHHDPKTLDMKRSEIHNYVAERVARHKQLRGGVVFVDKVPKSPSGKILRVKLREFLKNRWPLLSAEEKRLRIVV</sequence>
<accession>A0A8H7C5W0</accession>
<feature type="domain" description="AMP-dependent synthetase/ligase" evidence="4">
    <location>
        <begin position="29"/>
        <end position="380"/>
    </location>
</feature>
<evidence type="ECO:0000313" key="6">
    <source>
        <dbReference type="EMBL" id="KAF7763511.1"/>
    </source>
</evidence>
<dbReference type="Pfam" id="PF00501">
    <property type="entry name" value="AMP-binding"/>
    <property type="match status" value="1"/>
</dbReference>
<dbReference type="CDD" id="cd05911">
    <property type="entry name" value="Firefly_Luc_like"/>
    <property type="match status" value="1"/>
</dbReference>
<dbReference type="EMBL" id="JABXXO010000011">
    <property type="protein sequence ID" value="KAF7763511.1"/>
    <property type="molecule type" value="Genomic_DNA"/>
</dbReference>
<dbReference type="PANTHER" id="PTHR24096">
    <property type="entry name" value="LONG-CHAIN-FATTY-ACID--COA LIGASE"/>
    <property type="match status" value="1"/>
</dbReference>
<protein>
    <submittedName>
        <fullName evidence="6">Uncharacterized protein</fullName>
    </submittedName>
</protein>
<dbReference type="Proteomes" id="UP000629468">
    <property type="component" value="Unassembled WGS sequence"/>
</dbReference>
<dbReference type="InterPro" id="IPR025110">
    <property type="entry name" value="AMP-bd_C"/>
</dbReference>
<gene>
    <name evidence="6" type="ORF">Agabi119p4_8048</name>
</gene>
<dbReference type="FunFam" id="3.30.300.30:FF:000007">
    <property type="entry name" value="4-coumarate--CoA ligase 2"/>
    <property type="match status" value="1"/>
</dbReference>
<dbReference type="InterPro" id="IPR020845">
    <property type="entry name" value="AMP-binding_CS"/>
</dbReference>
<dbReference type="Gene3D" id="3.40.50.12780">
    <property type="entry name" value="N-terminal domain of ligase-like"/>
    <property type="match status" value="1"/>
</dbReference>
<proteinExistence type="inferred from homology"/>
<comment type="caution">
    <text evidence="6">The sequence shown here is derived from an EMBL/GenBank/DDBJ whole genome shotgun (WGS) entry which is preliminary data.</text>
</comment>
<evidence type="ECO:0000259" key="4">
    <source>
        <dbReference type="Pfam" id="PF00501"/>
    </source>
</evidence>